<organism evidence="1 2">
    <name type="scientific">Microbacterium panaciterrae</name>
    <dbReference type="NCBI Taxonomy" id="985759"/>
    <lineage>
        <taxon>Bacteria</taxon>
        <taxon>Bacillati</taxon>
        <taxon>Actinomycetota</taxon>
        <taxon>Actinomycetes</taxon>
        <taxon>Micrococcales</taxon>
        <taxon>Microbacteriaceae</taxon>
        <taxon>Microbacterium</taxon>
    </lineage>
</organism>
<dbReference type="Proteomes" id="UP001500731">
    <property type="component" value="Unassembled WGS sequence"/>
</dbReference>
<gene>
    <name evidence="1" type="ORF">GCM10023171_27760</name>
</gene>
<keyword evidence="2" id="KW-1185">Reference proteome</keyword>
<dbReference type="Gene3D" id="3.30.200.20">
    <property type="entry name" value="Phosphorylase Kinase, domain 1"/>
    <property type="match status" value="1"/>
</dbReference>
<accession>A0ABP8PLL4</accession>
<reference evidence="2" key="1">
    <citation type="journal article" date="2019" name="Int. J. Syst. Evol. Microbiol.">
        <title>The Global Catalogue of Microorganisms (GCM) 10K type strain sequencing project: providing services to taxonomists for standard genome sequencing and annotation.</title>
        <authorList>
            <consortium name="The Broad Institute Genomics Platform"/>
            <consortium name="The Broad Institute Genome Sequencing Center for Infectious Disease"/>
            <person name="Wu L."/>
            <person name="Ma J."/>
        </authorList>
    </citation>
    <scope>NUCLEOTIDE SEQUENCE [LARGE SCALE GENOMIC DNA]</scope>
    <source>
        <strain evidence="2">JCM 17839</strain>
    </source>
</reference>
<dbReference type="EMBL" id="BAABGP010000018">
    <property type="protein sequence ID" value="GAA4488390.1"/>
    <property type="molecule type" value="Genomic_DNA"/>
</dbReference>
<dbReference type="RefSeq" id="WP_345187925.1">
    <property type="nucleotide sequence ID" value="NZ_BAABGP010000018.1"/>
</dbReference>
<evidence type="ECO:0000313" key="2">
    <source>
        <dbReference type="Proteomes" id="UP001500731"/>
    </source>
</evidence>
<name>A0ABP8PLL4_9MICO</name>
<protein>
    <submittedName>
        <fullName evidence="1">Uncharacterized protein</fullName>
    </submittedName>
</protein>
<evidence type="ECO:0000313" key="1">
    <source>
        <dbReference type="EMBL" id="GAA4488390.1"/>
    </source>
</evidence>
<sequence length="95" mass="10136">MSIPAGDVAIPARVRELAESAALSPVWENGVGGLTFGTDDGRFIKWGPRHLETTMRDEAERIRWAATSARVPQVRSGRILACAHGKGLDIGPASV</sequence>
<proteinExistence type="predicted"/>
<comment type="caution">
    <text evidence="1">The sequence shown here is derived from an EMBL/GenBank/DDBJ whole genome shotgun (WGS) entry which is preliminary data.</text>
</comment>